<dbReference type="Gene3D" id="1.10.10.2230">
    <property type="match status" value="1"/>
</dbReference>
<dbReference type="PANTHER" id="PTHR10629">
    <property type="entry name" value="CYTOSINE-SPECIFIC METHYLTRANSFERASE"/>
    <property type="match status" value="1"/>
</dbReference>
<reference evidence="10" key="1">
    <citation type="journal article" date="2017" name="DNA Res.">
        <title>Genome-wide DNA methylomes from discrete developmental stages reveal the predominance of non-CpG methylation in Tribolium castaneum.</title>
        <authorList>
            <person name="Song X."/>
            <person name="Huang F."/>
            <person name="Liu J."/>
            <person name="Li C."/>
            <person name="Gao S."/>
            <person name="Wu W."/>
            <person name="Zhai M."/>
            <person name="Yu X."/>
            <person name="Xiong W."/>
            <person name="Xie J."/>
            <person name="Li B."/>
        </authorList>
    </citation>
    <scope>NUCLEOTIDE SEQUENCE</scope>
    <source>
        <strain evidence="10">GA-1</strain>
    </source>
</reference>
<sequence length="729" mass="82293">MSLRKRFRESPAQETGDNTKKHKRTSTHSDKCKFCAQTLNQAVVYTNFPDDYAEESVALTSERLNVYNGTENISFEEGDLPSHKITCFSIYDLNDHLCPLDTGLLQKEVYLHIGGYIKPIFDDDPSPENGIATLDMGPIHEWFIAGFDGGEKVLLGIITNYAQYVLMEPSLEYAPIFKSLQEKTVLFKFVIEFLLSNFSRAPSYEELLAAVENSDNPLLTEEFLLQNAQFVCDQIHSFDLDAGDNNDMPLLTMPCVRTLASLAGVSFRKRQLMRNLLGNQRRTKLQLSKATATPLVRQLFEQLFPNQIQTENCQSPKKTRCGICDTCRSPDCGQCVYCKDMVKFGGDGNMKQPCKLRRCPNLVVQELDESDDETVVTPARGREDGRRPGVSRVLSDGPLQNFRESIDIVLGGVNDDDTGILLNIKTGDFVQLSPKSATKPNTIARVVNIYTATEPMVHVYLFYRGNETILGEVANPQELFASNECEDCPVAAIVGQAKVVYKATPDNWADLGGIECLPSGDDRFFYAKQYDSETATFTDYVKVRNELDSCGHCRLNEERKKIETPTFKDNKVQWRNEFYEAGNSVFLDPSVYQFPIPVECTFDDAKEMNESKYPEYYRKREANASCKKMPQPFCIGLIETLCDGPAGVLMAIRVFFRPENTKGGSMLSYQSDINLLFWSTKCKYYTNAIFFLIISESYKTIVSIDLFQTVPINCPNTSSVINCQLIFQL</sequence>
<evidence type="ECO:0000259" key="8">
    <source>
        <dbReference type="PROSITE" id="PS51038"/>
    </source>
</evidence>
<dbReference type="PROSITE" id="PS51038">
    <property type="entry name" value="BAH"/>
    <property type="match status" value="1"/>
</dbReference>
<dbReference type="Gene3D" id="2.30.30.490">
    <property type="match status" value="2"/>
</dbReference>
<comment type="subcellular location">
    <subcellularLocation>
        <location evidence="1">Nucleus</location>
    </subcellularLocation>
</comment>
<keyword evidence="3 6" id="KW-0863">Zinc-finger</keyword>
<organism evidence="10">
    <name type="scientific">Tribolium castaneum</name>
    <name type="common">Red flour beetle</name>
    <dbReference type="NCBI Taxonomy" id="7070"/>
    <lineage>
        <taxon>Eukaryota</taxon>
        <taxon>Metazoa</taxon>
        <taxon>Ecdysozoa</taxon>
        <taxon>Arthropoda</taxon>
        <taxon>Hexapoda</taxon>
        <taxon>Insecta</taxon>
        <taxon>Pterygota</taxon>
        <taxon>Neoptera</taxon>
        <taxon>Endopterygota</taxon>
        <taxon>Coleoptera</taxon>
        <taxon>Polyphaga</taxon>
        <taxon>Cucujiformia</taxon>
        <taxon>Tenebrionidae</taxon>
        <taxon>Tenebrionidae incertae sedis</taxon>
        <taxon>Tribolium</taxon>
    </lineage>
</organism>
<keyword evidence="4" id="KW-0862">Zinc</keyword>
<evidence type="ECO:0000256" key="7">
    <source>
        <dbReference type="SAM" id="MobiDB-lite"/>
    </source>
</evidence>
<name>A0A1Z2TI83_TRICA</name>
<dbReference type="PROSITE" id="PS51058">
    <property type="entry name" value="ZF_CXXC"/>
    <property type="match status" value="1"/>
</dbReference>
<dbReference type="GO" id="GO:0003682">
    <property type="term" value="F:chromatin binding"/>
    <property type="evidence" value="ECO:0007669"/>
    <property type="project" value="InterPro"/>
</dbReference>
<proteinExistence type="evidence at transcript level"/>
<dbReference type="AlphaFoldDB" id="A0A1Z2TI83"/>
<dbReference type="Pfam" id="PF12047">
    <property type="entry name" value="DNMT1-RFD"/>
    <property type="match status" value="1"/>
</dbReference>
<feature type="domain" description="BAH" evidence="8">
    <location>
        <begin position="422"/>
        <end position="541"/>
    </location>
</feature>
<dbReference type="SMART" id="SM00439">
    <property type="entry name" value="BAH"/>
    <property type="match status" value="1"/>
</dbReference>
<gene>
    <name evidence="10" type="primary">DNMT1</name>
</gene>
<feature type="region of interest" description="Disordered" evidence="7">
    <location>
        <begin position="1"/>
        <end position="25"/>
    </location>
</feature>
<evidence type="ECO:0000259" key="9">
    <source>
        <dbReference type="PROSITE" id="PS51058"/>
    </source>
</evidence>
<dbReference type="InterPro" id="IPR001025">
    <property type="entry name" value="BAH_dom"/>
</dbReference>
<evidence type="ECO:0000256" key="4">
    <source>
        <dbReference type="ARBA" id="ARBA00022833"/>
    </source>
</evidence>
<accession>A0A1Z2TI83</accession>
<dbReference type="GO" id="GO:0003677">
    <property type="term" value="F:DNA binding"/>
    <property type="evidence" value="ECO:0007669"/>
    <property type="project" value="InterPro"/>
</dbReference>
<dbReference type="InterPro" id="IPR002857">
    <property type="entry name" value="Znf_CXXC"/>
</dbReference>
<dbReference type="PANTHER" id="PTHR10629:SF52">
    <property type="entry name" value="DNA (CYTOSINE-5)-METHYLTRANSFERASE 1"/>
    <property type="match status" value="1"/>
</dbReference>
<keyword evidence="10" id="KW-0808">Transferase</keyword>
<dbReference type="GO" id="GO:0008168">
    <property type="term" value="F:methyltransferase activity"/>
    <property type="evidence" value="ECO:0007669"/>
    <property type="project" value="UniProtKB-KW"/>
</dbReference>
<evidence type="ECO:0000256" key="2">
    <source>
        <dbReference type="ARBA" id="ARBA00022723"/>
    </source>
</evidence>
<evidence type="ECO:0000256" key="1">
    <source>
        <dbReference type="ARBA" id="ARBA00004123"/>
    </source>
</evidence>
<keyword evidence="10" id="KW-0489">Methyltransferase</keyword>
<evidence type="ECO:0000256" key="3">
    <source>
        <dbReference type="ARBA" id="ARBA00022771"/>
    </source>
</evidence>
<dbReference type="InterPro" id="IPR022702">
    <property type="entry name" value="Cytosine_MeTrfase1_RFD"/>
</dbReference>
<evidence type="ECO:0000313" key="10">
    <source>
        <dbReference type="EMBL" id="ASA69506.1"/>
    </source>
</evidence>
<dbReference type="Pfam" id="PF02008">
    <property type="entry name" value="zf-CXXC"/>
    <property type="match status" value="1"/>
</dbReference>
<dbReference type="InterPro" id="IPR050390">
    <property type="entry name" value="C5-Methyltransferase"/>
</dbReference>
<dbReference type="GO" id="GO:0008270">
    <property type="term" value="F:zinc ion binding"/>
    <property type="evidence" value="ECO:0007669"/>
    <property type="project" value="UniProtKB-KW"/>
</dbReference>
<dbReference type="GO" id="GO:0032259">
    <property type="term" value="P:methylation"/>
    <property type="evidence" value="ECO:0007669"/>
    <property type="project" value="UniProtKB-KW"/>
</dbReference>
<dbReference type="GO" id="GO:0005634">
    <property type="term" value="C:nucleus"/>
    <property type="evidence" value="ECO:0007669"/>
    <property type="project" value="UniProtKB-SubCell"/>
</dbReference>
<dbReference type="EMBL" id="KX553974">
    <property type="protein sequence ID" value="ASA69506.1"/>
    <property type="molecule type" value="mRNA"/>
</dbReference>
<dbReference type="Pfam" id="PF01426">
    <property type="entry name" value="BAH"/>
    <property type="match status" value="1"/>
</dbReference>
<evidence type="ECO:0000256" key="5">
    <source>
        <dbReference type="ARBA" id="ARBA00023242"/>
    </source>
</evidence>
<evidence type="ECO:0000256" key="6">
    <source>
        <dbReference type="PROSITE-ProRule" id="PRU00509"/>
    </source>
</evidence>
<dbReference type="InterPro" id="IPR043151">
    <property type="entry name" value="BAH_sf"/>
</dbReference>
<feature type="domain" description="CXXC-type" evidence="9">
    <location>
        <begin position="314"/>
        <end position="360"/>
    </location>
</feature>
<protein>
    <submittedName>
        <fullName evidence="10">DNA methyltransferase 1 isoform 2</fullName>
    </submittedName>
</protein>
<keyword evidence="5" id="KW-0539">Nucleus</keyword>
<keyword evidence="2" id="KW-0479">Metal-binding</keyword>